<comment type="caution">
    <text evidence="2">The sequence shown here is derived from an EMBL/GenBank/DDBJ whole genome shotgun (WGS) entry which is preliminary data.</text>
</comment>
<sequence length="165" mass="18017">MRSRLNWPPSGFGVTANRLPLSPIGSIGPLSTTISTPLGSMSASPSANLLQFPQPEPPSPAIPPNVPPLGQIGRQNSIGHNNPRTFTFVPLRQPGSAGFPTARSKSKRPNMGMSRRQRKDFSALENLMISSRFPRTLSGSHEKPRNRARQRRKPVTQTDFASLVK</sequence>
<feature type="compositionally biased region" description="Polar residues" evidence="1">
    <location>
        <begin position="155"/>
        <end position="165"/>
    </location>
</feature>
<keyword evidence="3" id="KW-1185">Reference proteome</keyword>
<accession>A0AAD4R9J5</accession>
<protein>
    <submittedName>
        <fullName evidence="2">Uncharacterized protein</fullName>
    </submittedName>
</protein>
<dbReference type="Proteomes" id="UP001201812">
    <property type="component" value="Unassembled WGS sequence"/>
</dbReference>
<feature type="region of interest" description="Disordered" evidence="1">
    <location>
        <begin position="59"/>
        <end position="165"/>
    </location>
</feature>
<name>A0AAD4R9J5_9BILA</name>
<gene>
    <name evidence="2" type="ORF">DdX_06172</name>
</gene>
<evidence type="ECO:0000313" key="2">
    <source>
        <dbReference type="EMBL" id="KAI1719051.1"/>
    </source>
</evidence>
<dbReference type="AlphaFoldDB" id="A0AAD4R9J5"/>
<dbReference type="EMBL" id="JAKKPZ010000007">
    <property type="protein sequence ID" value="KAI1719051.1"/>
    <property type="molecule type" value="Genomic_DNA"/>
</dbReference>
<evidence type="ECO:0000313" key="3">
    <source>
        <dbReference type="Proteomes" id="UP001201812"/>
    </source>
</evidence>
<proteinExistence type="predicted"/>
<reference evidence="2" key="1">
    <citation type="submission" date="2022-01" db="EMBL/GenBank/DDBJ databases">
        <title>Genome Sequence Resource for Two Populations of Ditylenchus destructor, the Migratory Endoparasitic Phytonematode.</title>
        <authorList>
            <person name="Zhang H."/>
            <person name="Lin R."/>
            <person name="Xie B."/>
        </authorList>
    </citation>
    <scope>NUCLEOTIDE SEQUENCE</scope>
    <source>
        <strain evidence="2">BazhouSP</strain>
    </source>
</reference>
<feature type="compositionally biased region" description="Polar residues" evidence="1">
    <location>
        <begin position="73"/>
        <end position="85"/>
    </location>
</feature>
<evidence type="ECO:0000256" key="1">
    <source>
        <dbReference type="SAM" id="MobiDB-lite"/>
    </source>
</evidence>
<organism evidence="2 3">
    <name type="scientific">Ditylenchus destructor</name>
    <dbReference type="NCBI Taxonomy" id="166010"/>
    <lineage>
        <taxon>Eukaryota</taxon>
        <taxon>Metazoa</taxon>
        <taxon>Ecdysozoa</taxon>
        <taxon>Nematoda</taxon>
        <taxon>Chromadorea</taxon>
        <taxon>Rhabditida</taxon>
        <taxon>Tylenchina</taxon>
        <taxon>Tylenchomorpha</taxon>
        <taxon>Sphaerularioidea</taxon>
        <taxon>Anguinidae</taxon>
        <taxon>Anguininae</taxon>
        <taxon>Ditylenchus</taxon>
    </lineage>
</organism>